<keyword evidence="5" id="KW-1185">Reference proteome</keyword>
<gene>
    <name evidence="4" type="ORF">ABMA27_004371</name>
</gene>
<dbReference type="InterPro" id="IPR001012">
    <property type="entry name" value="UBX_dom"/>
</dbReference>
<dbReference type="InterPro" id="IPR021569">
    <property type="entry name" value="TUG-UBL1"/>
</dbReference>
<dbReference type="Pfam" id="PF00789">
    <property type="entry name" value="UBX"/>
    <property type="match status" value="1"/>
</dbReference>
<dbReference type="Proteomes" id="UP001549920">
    <property type="component" value="Unassembled WGS sequence"/>
</dbReference>
<evidence type="ECO:0000313" key="5">
    <source>
        <dbReference type="Proteomes" id="UP001549920"/>
    </source>
</evidence>
<feature type="compositionally biased region" description="Low complexity" evidence="1">
    <location>
        <begin position="484"/>
        <end position="499"/>
    </location>
</feature>
<evidence type="ECO:0000259" key="2">
    <source>
        <dbReference type="Pfam" id="PF00789"/>
    </source>
</evidence>
<sequence>MSKDIIVLTPNGRRQKIHCTPDTIILQVLEDVCQKQGFQATDYDLKHHNHILDLTTSIRFSNLPNKAMLEMVETDRKREETMVTIGLMLEDGERRTAEFPPNTSLFDLITALAPAEFKTLRQPTILYMRQEVIGEAALRGKTLRQLGLMGGRAILRLLNKAEEARQANVSTVYRRPVSEKLPSEIPTLETNKPEQKLDDISNPGPSNVLKNEKTSFDPVKLIKNEKKDKKPEVIEEEDNIDQPIPENDQNTKMLVDSELELKPETSNNLSANTQENLERRLNIEEEVTFLGTQKAIAFMQPDHVQEELDDLPDDFYELTIEEVRKLYHDLQQNRLELENTPLLTASKKQSVEQQTSQQKLKLYKNVVVRVQFPDRIILQGVFLPTDTIQDVIDFIKSHLKNPDKPFHIFTTPLKETLDPKMTLIDAKLVPCVHMHFKLLDDGENEQSYLKEEIYSKKTTSDAARILASKYRAPSRRKIEDGGETSNSSARGSSSTSKNSKVPKWFKQ</sequence>
<feature type="domain" description="UBX" evidence="2">
    <location>
        <begin position="365"/>
        <end position="430"/>
    </location>
</feature>
<dbReference type="SUPFAM" id="SSF54236">
    <property type="entry name" value="Ubiquitin-like"/>
    <property type="match status" value="2"/>
</dbReference>
<accession>A0ABR3HNE7</accession>
<comment type="caution">
    <text evidence="4">The sequence shown here is derived from an EMBL/GenBank/DDBJ whole genome shotgun (WGS) entry which is preliminary data.</text>
</comment>
<dbReference type="Gene3D" id="3.10.20.90">
    <property type="entry name" value="Phosphatidylinositol 3-kinase Catalytic Subunit, Chain A, domain 1"/>
    <property type="match status" value="2"/>
</dbReference>
<reference evidence="4 5" key="1">
    <citation type="submission" date="2024-06" db="EMBL/GenBank/DDBJ databases">
        <title>A chromosome-level genome assembly of beet webworm, Loxostege sticticalis.</title>
        <authorList>
            <person name="Zhang Y."/>
        </authorList>
    </citation>
    <scope>NUCLEOTIDE SEQUENCE [LARGE SCALE GENOMIC DNA]</scope>
    <source>
        <strain evidence="4">AQ026</strain>
        <tissue evidence="4">Whole body</tissue>
    </source>
</reference>
<dbReference type="PANTHER" id="PTHR46467">
    <property type="entry name" value="TETHER CONTAINING UBX DOMAIN FOR GLUT4"/>
    <property type="match status" value="1"/>
</dbReference>
<dbReference type="EMBL" id="JBEUOH010000016">
    <property type="protein sequence ID" value="KAL0871918.1"/>
    <property type="molecule type" value="Genomic_DNA"/>
</dbReference>
<dbReference type="CDD" id="cd17075">
    <property type="entry name" value="UBX1_UBXN9"/>
    <property type="match status" value="1"/>
</dbReference>
<dbReference type="CDD" id="cd16105">
    <property type="entry name" value="Ubl_ASPSCR1_like"/>
    <property type="match status" value="1"/>
</dbReference>
<dbReference type="Pfam" id="PF11470">
    <property type="entry name" value="TUG-UBL1"/>
    <property type="match status" value="1"/>
</dbReference>
<protein>
    <recommendedName>
        <fullName evidence="6">Tether containing UBX domain for GLUT4</fullName>
    </recommendedName>
</protein>
<proteinExistence type="predicted"/>
<dbReference type="PANTHER" id="PTHR46467:SF1">
    <property type="entry name" value="TETHER CONTAINING UBX DOMAIN FOR GLUT4"/>
    <property type="match status" value="1"/>
</dbReference>
<dbReference type="CDD" id="cd16118">
    <property type="entry name" value="UBX2_UBXN9"/>
    <property type="match status" value="1"/>
</dbReference>
<organism evidence="4 5">
    <name type="scientific">Loxostege sticticalis</name>
    <name type="common">Beet webworm moth</name>
    <dbReference type="NCBI Taxonomy" id="481309"/>
    <lineage>
        <taxon>Eukaryota</taxon>
        <taxon>Metazoa</taxon>
        <taxon>Ecdysozoa</taxon>
        <taxon>Arthropoda</taxon>
        <taxon>Hexapoda</taxon>
        <taxon>Insecta</taxon>
        <taxon>Pterygota</taxon>
        <taxon>Neoptera</taxon>
        <taxon>Endopterygota</taxon>
        <taxon>Lepidoptera</taxon>
        <taxon>Glossata</taxon>
        <taxon>Ditrysia</taxon>
        <taxon>Pyraloidea</taxon>
        <taxon>Crambidae</taxon>
        <taxon>Pyraustinae</taxon>
        <taxon>Loxostege</taxon>
    </lineage>
</organism>
<evidence type="ECO:0008006" key="6">
    <source>
        <dbReference type="Google" id="ProtNLM"/>
    </source>
</evidence>
<evidence type="ECO:0000313" key="4">
    <source>
        <dbReference type="EMBL" id="KAL0871919.1"/>
    </source>
</evidence>
<name>A0ABR3HNE7_LOXSC</name>
<evidence type="ECO:0000256" key="1">
    <source>
        <dbReference type="SAM" id="MobiDB-lite"/>
    </source>
</evidence>
<feature type="region of interest" description="Disordered" evidence="1">
    <location>
        <begin position="472"/>
        <end position="507"/>
    </location>
</feature>
<dbReference type="InterPro" id="IPR059238">
    <property type="entry name" value="UBX1_UBXN9"/>
</dbReference>
<feature type="region of interest" description="Disordered" evidence="1">
    <location>
        <begin position="183"/>
        <end position="215"/>
    </location>
</feature>
<dbReference type="InterPro" id="IPR029071">
    <property type="entry name" value="Ubiquitin-like_domsf"/>
</dbReference>
<feature type="region of interest" description="Disordered" evidence="1">
    <location>
        <begin position="227"/>
        <end position="248"/>
    </location>
</feature>
<feature type="domain" description="TUG ubiquitin-like" evidence="3">
    <location>
        <begin position="9"/>
        <end position="71"/>
    </location>
</feature>
<dbReference type="EMBL" id="JBEUOH010000016">
    <property type="protein sequence ID" value="KAL0871919.1"/>
    <property type="molecule type" value="Genomic_DNA"/>
</dbReference>
<evidence type="ECO:0000259" key="3">
    <source>
        <dbReference type="Pfam" id="PF11470"/>
    </source>
</evidence>